<keyword evidence="2" id="KW-1133">Transmembrane helix</keyword>
<dbReference type="EMBL" id="JAGSXJ010000005">
    <property type="protein sequence ID" value="KAH6691426.1"/>
    <property type="molecule type" value="Genomic_DNA"/>
</dbReference>
<feature type="transmembrane region" description="Helical" evidence="2">
    <location>
        <begin position="288"/>
        <end position="308"/>
    </location>
</feature>
<dbReference type="PANTHER" id="PTHR37848:SF1">
    <property type="entry name" value="SUN DOMAIN-CONTAINING PROTEIN"/>
    <property type="match status" value="1"/>
</dbReference>
<sequence length="418" mass="46951">MSMPGSFSPKAAPVDAKDSKGPLPGPTPSVRLGEGSDAFSLHSTAAAGDLFYDEDPAELQADDLPPLYTDDPEGTIPLGSVFYSEGLVPPYRLEADGREYYIDRRLDTDPTFLQRHIEKLALSPPRPFVHLRGTHTETVRRDGKTEKQTCVDFDVKLELTPFLYSDVATRSSWRELNTVAPFAKVRRGTVFPTRAPGFGGASGGAVEAGKPNLEEWCHRYCASHTGLKSFLMRREVVGFNEELVRQKLENLVRATNYRGRVSVAFPVWYPAVEIYNDARTNRWRLLAWVRWLFVFTLLFVFSWPWLFFRTARFEVVEVEWAFSRRSPVPGVGKEYVSVSEEQWYNMWARAIRRAVLERRQGTLDQGDLLAAEGAQGQAFDAQLQQQQQEGGGVVGSFVRAGVTAMNAVNQHFGWGGDC</sequence>
<dbReference type="OrthoDB" id="203796at2759"/>
<evidence type="ECO:0000256" key="2">
    <source>
        <dbReference type="SAM" id="Phobius"/>
    </source>
</evidence>
<dbReference type="AlphaFoldDB" id="A0A9P8VIK5"/>
<comment type="caution">
    <text evidence="3">The sequence shown here is derived from an EMBL/GenBank/DDBJ whole genome shotgun (WGS) entry which is preliminary data.</text>
</comment>
<dbReference type="PANTHER" id="PTHR37848">
    <property type="entry name" value="EXPRESSED PROTEIN"/>
    <property type="match status" value="1"/>
</dbReference>
<keyword evidence="2" id="KW-0472">Membrane</keyword>
<dbReference type="Proteomes" id="UP000770015">
    <property type="component" value="Unassembled WGS sequence"/>
</dbReference>
<feature type="region of interest" description="Disordered" evidence="1">
    <location>
        <begin position="1"/>
        <end position="37"/>
    </location>
</feature>
<evidence type="ECO:0000313" key="4">
    <source>
        <dbReference type="Proteomes" id="UP000770015"/>
    </source>
</evidence>
<protein>
    <submittedName>
        <fullName evidence="3">Uncharacterized protein</fullName>
    </submittedName>
</protein>
<gene>
    <name evidence="3" type="ORF">F5X68DRAFT_259486</name>
</gene>
<name>A0A9P8VIK5_9PEZI</name>
<evidence type="ECO:0000256" key="1">
    <source>
        <dbReference type="SAM" id="MobiDB-lite"/>
    </source>
</evidence>
<keyword evidence="2" id="KW-0812">Transmembrane</keyword>
<accession>A0A9P8VIK5</accession>
<keyword evidence="4" id="KW-1185">Reference proteome</keyword>
<evidence type="ECO:0000313" key="3">
    <source>
        <dbReference type="EMBL" id="KAH6691426.1"/>
    </source>
</evidence>
<proteinExistence type="predicted"/>
<reference evidence="3" key="1">
    <citation type="journal article" date="2021" name="Nat. Commun.">
        <title>Genetic determinants of endophytism in the Arabidopsis root mycobiome.</title>
        <authorList>
            <person name="Mesny F."/>
            <person name="Miyauchi S."/>
            <person name="Thiergart T."/>
            <person name="Pickel B."/>
            <person name="Atanasova L."/>
            <person name="Karlsson M."/>
            <person name="Huettel B."/>
            <person name="Barry K.W."/>
            <person name="Haridas S."/>
            <person name="Chen C."/>
            <person name="Bauer D."/>
            <person name="Andreopoulos W."/>
            <person name="Pangilinan J."/>
            <person name="LaButti K."/>
            <person name="Riley R."/>
            <person name="Lipzen A."/>
            <person name="Clum A."/>
            <person name="Drula E."/>
            <person name="Henrissat B."/>
            <person name="Kohler A."/>
            <person name="Grigoriev I.V."/>
            <person name="Martin F.M."/>
            <person name="Hacquard S."/>
        </authorList>
    </citation>
    <scope>NUCLEOTIDE SEQUENCE</scope>
    <source>
        <strain evidence="3">MPI-SDFR-AT-0117</strain>
    </source>
</reference>
<organism evidence="3 4">
    <name type="scientific">Plectosphaerella plurivora</name>
    <dbReference type="NCBI Taxonomy" id="936078"/>
    <lineage>
        <taxon>Eukaryota</taxon>
        <taxon>Fungi</taxon>
        <taxon>Dikarya</taxon>
        <taxon>Ascomycota</taxon>
        <taxon>Pezizomycotina</taxon>
        <taxon>Sordariomycetes</taxon>
        <taxon>Hypocreomycetidae</taxon>
        <taxon>Glomerellales</taxon>
        <taxon>Plectosphaerellaceae</taxon>
        <taxon>Plectosphaerella</taxon>
    </lineage>
</organism>